<evidence type="ECO:0000313" key="2">
    <source>
        <dbReference type="EMBL" id="ANB53308.1"/>
    </source>
</evidence>
<dbReference type="EMBL" id="CP014774">
    <property type="protein sequence ID" value="ANB53308.1"/>
    <property type="molecule type" value="Genomic_DNA"/>
</dbReference>
<accession>A0AAC9B8A2</accession>
<protein>
    <submittedName>
        <fullName evidence="2">Uncharacterized protein</fullName>
    </submittedName>
</protein>
<gene>
    <name evidence="2" type="ORF">WM43_11870</name>
</gene>
<reference evidence="2 3" key="1">
    <citation type="journal article" date="2016" name="J. Clin. Microbiol.">
        <title>Detection and Whole-Genome Sequencing of Carbapenemase-Producing Aeromonas hydrophila Isolates from Routine Perirectal Surveillance Culture.</title>
        <authorList>
            <person name="Hughes H.Y."/>
            <person name="Conlan S.P."/>
            <person name="Lau A.F."/>
            <person name="Dekker J.P."/>
            <person name="Michelin A.V."/>
            <person name="Youn J.H."/>
            <person name="Henderson D.K."/>
            <person name="Frank K.M."/>
            <person name="Segre J.A."/>
            <person name="Palmore T.N."/>
        </authorList>
    </citation>
    <scope>NUCLEOTIDE SEQUENCE [LARGE SCALE GENOMIC DNA]</scope>
    <source>
        <strain evidence="2 3">AVNIH1</strain>
    </source>
</reference>
<organism evidence="2 3">
    <name type="scientific">Aeromonas veronii</name>
    <dbReference type="NCBI Taxonomy" id="654"/>
    <lineage>
        <taxon>Bacteria</taxon>
        <taxon>Pseudomonadati</taxon>
        <taxon>Pseudomonadota</taxon>
        <taxon>Gammaproteobacteria</taxon>
        <taxon>Aeromonadales</taxon>
        <taxon>Aeromonadaceae</taxon>
        <taxon>Aeromonas</taxon>
    </lineage>
</organism>
<dbReference type="AlphaFoldDB" id="A0AAC9B8A2"/>
<dbReference type="RefSeq" id="WP_064339007.1">
    <property type="nucleotide sequence ID" value="NZ_AP022281.1"/>
</dbReference>
<evidence type="ECO:0000313" key="3">
    <source>
        <dbReference type="Proteomes" id="UP000076809"/>
    </source>
</evidence>
<feature type="transmembrane region" description="Helical" evidence="1">
    <location>
        <begin position="12"/>
        <end position="32"/>
    </location>
</feature>
<proteinExistence type="predicted"/>
<sequence length="112" mass="12691">MIFEIGENIAISISDVISLVAGFIAVVAVWYARKSAKEAERANNMGRLNALLSFRAHYLELMQNQAQMAEVLRQSPSGMEAVWARQVDLDSKLRQVTTELEQYYARLVKDEI</sequence>
<keyword evidence="1" id="KW-0812">Transmembrane</keyword>
<name>A0AAC9B8A2_AERVE</name>
<keyword evidence="1" id="KW-1133">Transmembrane helix</keyword>
<evidence type="ECO:0000256" key="1">
    <source>
        <dbReference type="SAM" id="Phobius"/>
    </source>
</evidence>
<keyword evidence="1" id="KW-0472">Membrane</keyword>
<dbReference type="Proteomes" id="UP000076809">
    <property type="component" value="Chromosome"/>
</dbReference>